<dbReference type="InterPro" id="IPR027304">
    <property type="entry name" value="Trigger_fact/SurA_dom_sf"/>
</dbReference>
<feature type="transmembrane region" description="Helical" evidence="8">
    <location>
        <begin position="12"/>
        <end position="35"/>
    </location>
</feature>
<evidence type="ECO:0000313" key="10">
    <source>
        <dbReference type="EMBL" id="SNX28597.1"/>
    </source>
</evidence>
<dbReference type="InterPro" id="IPR000297">
    <property type="entry name" value="PPIase_PpiC"/>
</dbReference>
<keyword evidence="6" id="KW-0143">Chaperone</keyword>
<dbReference type="OrthoDB" id="9812372at2"/>
<dbReference type="GO" id="GO:0003755">
    <property type="term" value="F:peptidyl-prolyl cis-trans isomerase activity"/>
    <property type="evidence" value="ECO:0007669"/>
    <property type="project" value="InterPro"/>
</dbReference>
<keyword evidence="2" id="KW-1003">Cell membrane</keyword>
<keyword evidence="5 8" id="KW-0472">Membrane</keyword>
<evidence type="ECO:0000256" key="3">
    <source>
        <dbReference type="ARBA" id="ARBA00022692"/>
    </source>
</evidence>
<name>A0A240E061_9BURK</name>
<proteinExistence type="inferred from homology"/>
<evidence type="ECO:0000259" key="9">
    <source>
        <dbReference type="Pfam" id="PF13145"/>
    </source>
</evidence>
<organism evidence="10 11">
    <name type="scientific">Polynucleobacter meluiroseus</name>
    <dbReference type="NCBI Taxonomy" id="1938814"/>
    <lineage>
        <taxon>Bacteria</taxon>
        <taxon>Pseudomonadati</taxon>
        <taxon>Pseudomonadota</taxon>
        <taxon>Betaproteobacteria</taxon>
        <taxon>Burkholderiales</taxon>
        <taxon>Burkholderiaceae</taxon>
        <taxon>Polynucleobacter</taxon>
    </lineage>
</organism>
<evidence type="ECO:0000256" key="5">
    <source>
        <dbReference type="ARBA" id="ARBA00023136"/>
    </source>
</evidence>
<evidence type="ECO:0000256" key="8">
    <source>
        <dbReference type="SAM" id="Phobius"/>
    </source>
</evidence>
<dbReference type="Pfam" id="PF13145">
    <property type="entry name" value="Rotamase_2"/>
    <property type="match status" value="1"/>
</dbReference>
<dbReference type="Gene3D" id="1.10.4030.10">
    <property type="entry name" value="Porin chaperone SurA, peptide-binding domain"/>
    <property type="match status" value="1"/>
</dbReference>
<comment type="similarity">
    <text evidence="7">Belongs to the PpiD chaperone family.</text>
</comment>
<dbReference type="PANTHER" id="PTHR47529">
    <property type="entry name" value="PEPTIDYL-PROLYL CIS-TRANS ISOMERASE D"/>
    <property type="match status" value="1"/>
</dbReference>
<accession>A0A240E061</accession>
<keyword evidence="11" id="KW-1185">Reference proteome</keyword>
<evidence type="ECO:0000313" key="11">
    <source>
        <dbReference type="Proteomes" id="UP000218069"/>
    </source>
</evidence>
<evidence type="ECO:0000256" key="4">
    <source>
        <dbReference type="ARBA" id="ARBA00022989"/>
    </source>
</evidence>
<protein>
    <submittedName>
        <fullName evidence="10">PPIC-type PPIASE domain-containing protein</fullName>
    </submittedName>
</protein>
<keyword evidence="4 8" id="KW-1133">Transmembrane helix</keyword>
<dbReference type="InterPro" id="IPR052029">
    <property type="entry name" value="PpiD_chaperone"/>
</dbReference>
<dbReference type="SUPFAM" id="SSF109998">
    <property type="entry name" value="Triger factor/SurA peptide-binding domain-like"/>
    <property type="match status" value="1"/>
</dbReference>
<evidence type="ECO:0000256" key="6">
    <source>
        <dbReference type="ARBA" id="ARBA00023186"/>
    </source>
</evidence>
<comment type="subcellular location">
    <subcellularLocation>
        <location evidence="1">Cell membrane</location>
        <topology evidence="1">Single-pass type II membrane protein</topology>
    </subcellularLocation>
</comment>
<evidence type="ECO:0000256" key="7">
    <source>
        <dbReference type="ARBA" id="ARBA00038408"/>
    </source>
</evidence>
<dbReference type="PANTHER" id="PTHR47529:SF1">
    <property type="entry name" value="PERIPLASMIC CHAPERONE PPID"/>
    <property type="match status" value="1"/>
</dbReference>
<dbReference type="Proteomes" id="UP000218069">
    <property type="component" value="Unassembled WGS sequence"/>
</dbReference>
<dbReference type="Pfam" id="PF13624">
    <property type="entry name" value="SurA_N_3"/>
    <property type="match status" value="1"/>
</dbReference>
<evidence type="ECO:0000256" key="2">
    <source>
        <dbReference type="ARBA" id="ARBA00022475"/>
    </source>
</evidence>
<keyword evidence="3 8" id="KW-0812">Transmembrane</keyword>
<dbReference type="AlphaFoldDB" id="A0A240E061"/>
<sequence>MFDTVRKHQKILQIVLLLFIVPSFVLFGISSYSGFFDQETDLVKVNGKPITAQEVDAGAKRQAARVGGNLQIALSVPFRQAILNELLQQRILGFAVTDLRLQVGKQELISSLQRIPQIRALYRADGSFDDAGFKQLLASNGMNEEQFYAGQAFDLKIQQLVNSVARTGLATPKLADTISALYETERQVQALQINARDYLSKVKPSQEDLQAFYTANTKLFESPEYIDVEYLILKADPKEDAKVFSEKADQFANTTYDQADSLKPAADKLKLSIQSQKNVTRAGASNLSKDHPLANPKVVQALFGEESLKNKRNIEAIQISPGVFVSARVIDFHPAQALPFKTVSAEILRQVSLKDAEKLAIAAAANKYSELEKDPKNVTGFTGPTWISRNKPGNLIGPSFADVMTAKTDSLPAFVSVTNPGVGVTIYRIDQVRQPETSDTKVRQAQAQQLQSLAAQAEFAGFMGYWRNEANVKVINPLKPINSGSSGS</sequence>
<dbReference type="RefSeq" id="WP_096672804.1">
    <property type="nucleotide sequence ID" value="NZ_OANS01000002.1"/>
</dbReference>
<dbReference type="EMBL" id="OANS01000002">
    <property type="protein sequence ID" value="SNX28597.1"/>
    <property type="molecule type" value="Genomic_DNA"/>
</dbReference>
<gene>
    <name evidence="10" type="ORF">SAMN06295945_0932</name>
</gene>
<evidence type="ECO:0000256" key="1">
    <source>
        <dbReference type="ARBA" id="ARBA00004401"/>
    </source>
</evidence>
<reference evidence="11" key="1">
    <citation type="submission" date="2017-08" db="EMBL/GenBank/DDBJ databases">
        <authorList>
            <person name="Varghese N."/>
            <person name="Submissions S."/>
        </authorList>
    </citation>
    <scope>NUCLEOTIDE SEQUENCE [LARGE SCALE GENOMIC DNA]</scope>
    <source>
        <strain evidence="11">AP-Melu-1000-B4</strain>
    </source>
</reference>
<feature type="domain" description="PpiC" evidence="9">
    <location>
        <begin position="204"/>
        <end position="343"/>
    </location>
</feature>
<dbReference type="GO" id="GO:0005886">
    <property type="term" value="C:plasma membrane"/>
    <property type="evidence" value="ECO:0007669"/>
    <property type="project" value="UniProtKB-SubCell"/>
</dbReference>